<comment type="similarity">
    <text evidence="1">Belongs to the bacterial solute-binding protein ModA family.</text>
</comment>
<keyword evidence="3 7" id="KW-0479">Metal-binding</keyword>
<dbReference type="GO" id="GO:0046872">
    <property type="term" value="F:metal ion binding"/>
    <property type="evidence" value="ECO:0007669"/>
    <property type="project" value="UniProtKB-KW"/>
</dbReference>
<reference evidence="10" key="1">
    <citation type="submission" date="2016-10" db="EMBL/GenBank/DDBJ databases">
        <authorList>
            <person name="Varghese N."/>
            <person name="Submissions S."/>
        </authorList>
    </citation>
    <scope>NUCLEOTIDE SEQUENCE [LARGE SCALE GENOMIC DNA]</scope>
    <source>
        <strain evidence="10">2SM5</strain>
    </source>
</reference>
<dbReference type="Gene3D" id="3.40.190.10">
    <property type="entry name" value="Periplasmic binding protein-like II"/>
    <property type="match status" value="2"/>
</dbReference>
<evidence type="ECO:0000256" key="3">
    <source>
        <dbReference type="ARBA" id="ARBA00022723"/>
    </source>
</evidence>
<dbReference type="PANTHER" id="PTHR30632">
    <property type="entry name" value="MOLYBDATE-BINDING PERIPLASMIC PROTEIN"/>
    <property type="match status" value="1"/>
</dbReference>
<keyword evidence="10" id="KW-1185">Reference proteome</keyword>
<dbReference type="GO" id="GO:0030973">
    <property type="term" value="F:molybdate ion binding"/>
    <property type="evidence" value="ECO:0007669"/>
    <property type="project" value="UniProtKB-ARBA"/>
</dbReference>
<evidence type="ECO:0000256" key="2">
    <source>
        <dbReference type="ARBA" id="ARBA00022505"/>
    </source>
</evidence>
<dbReference type="Proteomes" id="UP000243426">
    <property type="component" value="Chromosome I"/>
</dbReference>
<feature type="chain" id="PRO_5009264141" evidence="8">
    <location>
        <begin position="20"/>
        <end position="247"/>
    </location>
</feature>
<sequence>MRRTLLAALLLCWGPPGHADDLTVSAAASLTNAFREITGAFEQAHPEHQVQLNFAGSGVLLQQIVRGAPVDIFASADQVSMDQAEQQKLVDADSRRDFVSNELVLITPAGGTPVRNLKDLLGPEYQRIAVSNPDSVPVGRYSRDALAGLDLWQPLHDKLIRTQNVRQTLDYVARNEVDAGFVYATDAALMPDRVSVQLQVPAPTAIFYPVAVTATGANKPVSALFLDFLFSEPSQAVLTRYGFGPAN</sequence>
<feature type="signal peptide" evidence="8">
    <location>
        <begin position="1"/>
        <end position="19"/>
    </location>
</feature>
<dbReference type="NCBIfam" id="TIGR01256">
    <property type="entry name" value="modA"/>
    <property type="match status" value="1"/>
</dbReference>
<keyword evidence="2 7" id="KW-0500">Molybdenum</keyword>
<name>A0A1H1W8F5_9GAMM</name>
<evidence type="ECO:0000256" key="6">
    <source>
        <dbReference type="ARBA" id="ARBA00062515"/>
    </source>
</evidence>
<comment type="subunit">
    <text evidence="6">The complex is composed of two ATP-binding proteins (ModC), two transmembrane proteins (ModB) and a solute-binding protein (ModA).</text>
</comment>
<evidence type="ECO:0000256" key="8">
    <source>
        <dbReference type="SAM" id="SignalP"/>
    </source>
</evidence>
<evidence type="ECO:0000256" key="4">
    <source>
        <dbReference type="ARBA" id="ARBA00022729"/>
    </source>
</evidence>
<dbReference type="PANTHER" id="PTHR30632:SF0">
    <property type="entry name" value="SULFATE-BINDING PROTEIN"/>
    <property type="match status" value="1"/>
</dbReference>
<organism evidence="9 10">
    <name type="scientific">Halopseudomonas litoralis</name>
    <dbReference type="NCBI Taxonomy" id="797277"/>
    <lineage>
        <taxon>Bacteria</taxon>
        <taxon>Pseudomonadati</taxon>
        <taxon>Pseudomonadota</taxon>
        <taxon>Gammaproteobacteria</taxon>
        <taxon>Pseudomonadales</taxon>
        <taxon>Pseudomonadaceae</taxon>
        <taxon>Halopseudomonas</taxon>
    </lineage>
</organism>
<feature type="binding site" evidence="7">
    <location>
        <position position="183"/>
    </location>
    <ligand>
        <name>molybdate</name>
        <dbReference type="ChEBI" id="CHEBI:36264"/>
    </ligand>
</feature>
<evidence type="ECO:0000313" key="9">
    <source>
        <dbReference type="EMBL" id="SDS93383.1"/>
    </source>
</evidence>
<proteinExistence type="inferred from homology"/>
<dbReference type="GO" id="GO:1901359">
    <property type="term" value="F:tungstate binding"/>
    <property type="evidence" value="ECO:0007669"/>
    <property type="project" value="UniProtKB-ARBA"/>
</dbReference>
<protein>
    <submittedName>
        <fullName evidence="9">Molybdate transport system substrate-binding protein</fullName>
    </submittedName>
</protein>
<feature type="binding site" evidence="7">
    <location>
        <position position="57"/>
    </location>
    <ligand>
        <name>molybdate</name>
        <dbReference type="ChEBI" id="CHEBI:36264"/>
    </ligand>
</feature>
<gene>
    <name evidence="9" type="ORF">SAMN05216198_3188</name>
</gene>
<evidence type="ECO:0000256" key="1">
    <source>
        <dbReference type="ARBA" id="ARBA00009175"/>
    </source>
</evidence>
<dbReference type="Pfam" id="PF13531">
    <property type="entry name" value="SBP_bac_11"/>
    <property type="match status" value="1"/>
</dbReference>
<feature type="binding site" evidence="7">
    <location>
        <position position="29"/>
    </location>
    <ligand>
        <name>molybdate</name>
        <dbReference type="ChEBI" id="CHEBI:36264"/>
    </ligand>
</feature>
<dbReference type="RefSeq" id="WP_090274959.1">
    <property type="nucleotide sequence ID" value="NZ_LT629748.1"/>
</dbReference>
<keyword evidence="4 8" id="KW-0732">Signal</keyword>
<accession>A0A1H1W8F5</accession>
<evidence type="ECO:0000256" key="7">
    <source>
        <dbReference type="PIRSR" id="PIRSR004846-1"/>
    </source>
</evidence>
<dbReference type="OrthoDB" id="9785015at2"/>
<dbReference type="SUPFAM" id="SSF53850">
    <property type="entry name" value="Periplasmic binding protein-like II"/>
    <property type="match status" value="1"/>
</dbReference>
<dbReference type="AlphaFoldDB" id="A0A1H1W8F5"/>
<keyword evidence="5" id="KW-0826">Tungsten</keyword>
<feature type="binding site" evidence="7">
    <location>
        <position position="165"/>
    </location>
    <ligand>
        <name>molybdate</name>
        <dbReference type="ChEBI" id="CHEBI:36264"/>
    </ligand>
</feature>
<dbReference type="FunFam" id="3.40.190.10:FF:000035">
    <property type="entry name" value="Molybdate ABC transporter substrate-binding protein"/>
    <property type="match status" value="1"/>
</dbReference>
<evidence type="ECO:0000256" key="5">
    <source>
        <dbReference type="ARBA" id="ARBA00023245"/>
    </source>
</evidence>
<dbReference type="STRING" id="797277.SAMN05216198_3188"/>
<dbReference type="GO" id="GO:0015689">
    <property type="term" value="P:molybdate ion transport"/>
    <property type="evidence" value="ECO:0007669"/>
    <property type="project" value="InterPro"/>
</dbReference>
<dbReference type="InterPro" id="IPR005950">
    <property type="entry name" value="ModA"/>
</dbReference>
<dbReference type="InterPro" id="IPR050682">
    <property type="entry name" value="ModA/WtpA"/>
</dbReference>
<dbReference type="PIRSF" id="PIRSF004846">
    <property type="entry name" value="ModA"/>
    <property type="match status" value="1"/>
</dbReference>
<dbReference type="EMBL" id="LT629748">
    <property type="protein sequence ID" value="SDS93383.1"/>
    <property type="molecule type" value="Genomic_DNA"/>
</dbReference>
<evidence type="ECO:0000313" key="10">
    <source>
        <dbReference type="Proteomes" id="UP000243426"/>
    </source>
</evidence>